<name>A0A5N6RLI1_9ROSI</name>
<feature type="compositionally biased region" description="Polar residues" evidence="7">
    <location>
        <begin position="483"/>
        <end position="504"/>
    </location>
</feature>
<feature type="compositionally biased region" description="Basic and acidic residues" evidence="7">
    <location>
        <begin position="424"/>
        <end position="439"/>
    </location>
</feature>
<dbReference type="GO" id="GO:0005634">
    <property type="term" value="C:nucleus"/>
    <property type="evidence" value="ECO:0007669"/>
    <property type="project" value="TreeGrafter"/>
</dbReference>
<feature type="domain" description="Protein kinase" evidence="8">
    <location>
        <begin position="127"/>
        <end position="408"/>
    </location>
</feature>
<dbReference type="OrthoDB" id="1732493at2759"/>
<evidence type="ECO:0000256" key="5">
    <source>
        <dbReference type="ARBA" id="ARBA00022840"/>
    </source>
</evidence>
<feature type="compositionally biased region" description="Polar residues" evidence="7">
    <location>
        <begin position="517"/>
        <end position="542"/>
    </location>
</feature>
<dbReference type="GO" id="GO:0032968">
    <property type="term" value="P:positive regulation of transcription elongation by RNA polymerase II"/>
    <property type="evidence" value="ECO:0007669"/>
    <property type="project" value="TreeGrafter"/>
</dbReference>
<dbReference type="GO" id="GO:0005524">
    <property type="term" value="F:ATP binding"/>
    <property type="evidence" value="ECO:0007669"/>
    <property type="project" value="UniProtKB-UniRule"/>
</dbReference>
<feature type="compositionally biased region" description="Low complexity" evidence="7">
    <location>
        <begin position="505"/>
        <end position="516"/>
    </location>
</feature>
<reference evidence="9 10" key="1">
    <citation type="submission" date="2019-06" db="EMBL/GenBank/DDBJ databases">
        <title>A chromosomal-level reference genome of Carpinus fangiana (Coryloideae, Betulaceae).</title>
        <authorList>
            <person name="Yang X."/>
            <person name="Wang Z."/>
            <person name="Zhang L."/>
            <person name="Hao G."/>
            <person name="Liu J."/>
            <person name="Yang Y."/>
        </authorList>
    </citation>
    <scope>NUCLEOTIDE SEQUENCE [LARGE SCALE GENOMIC DNA]</scope>
    <source>
        <strain evidence="9">Cfa_2016G</strain>
        <tissue evidence="9">Leaf</tissue>
    </source>
</reference>
<evidence type="ECO:0000256" key="7">
    <source>
        <dbReference type="SAM" id="MobiDB-lite"/>
    </source>
</evidence>
<proteinExistence type="inferred from homology"/>
<evidence type="ECO:0000256" key="2">
    <source>
        <dbReference type="ARBA" id="ARBA00022679"/>
    </source>
</evidence>
<feature type="region of interest" description="Disordered" evidence="7">
    <location>
        <begin position="1"/>
        <end position="81"/>
    </location>
</feature>
<feature type="compositionally biased region" description="Basic and acidic residues" evidence="7">
    <location>
        <begin position="32"/>
        <end position="50"/>
    </location>
</feature>
<evidence type="ECO:0000256" key="4">
    <source>
        <dbReference type="ARBA" id="ARBA00022777"/>
    </source>
</evidence>
<feature type="binding site" evidence="6">
    <location>
        <position position="156"/>
    </location>
    <ligand>
        <name>ATP</name>
        <dbReference type="ChEBI" id="CHEBI:30616"/>
    </ligand>
</feature>
<dbReference type="GO" id="GO:0000307">
    <property type="term" value="C:cyclin-dependent protein kinase holoenzyme complex"/>
    <property type="evidence" value="ECO:0007669"/>
    <property type="project" value="TreeGrafter"/>
</dbReference>
<keyword evidence="3 6" id="KW-0547">Nucleotide-binding</keyword>
<keyword evidence="5 6" id="KW-0067">ATP-binding</keyword>
<dbReference type="EMBL" id="CM017327">
    <property type="protein sequence ID" value="KAE8100382.1"/>
    <property type="molecule type" value="Genomic_DNA"/>
</dbReference>
<dbReference type="PROSITE" id="PS50011">
    <property type="entry name" value="PROTEIN_KINASE_DOM"/>
    <property type="match status" value="1"/>
</dbReference>
<dbReference type="AlphaFoldDB" id="A0A5N6RLI1"/>
<dbReference type="Proteomes" id="UP000327013">
    <property type="component" value="Chromosome 7"/>
</dbReference>
<dbReference type="InterPro" id="IPR008271">
    <property type="entry name" value="Ser/Thr_kinase_AS"/>
</dbReference>
<dbReference type="Gene3D" id="3.30.200.20">
    <property type="entry name" value="Phosphorylase Kinase, domain 1"/>
    <property type="match status" value="1"/>
</dbReference>
<dbReference type="PANTHER" id="PTHR24056">
    <property type="entry name" value="CELL DIVISION PROTEIN KINASE"/>
    <property type="match status" value="1"/>
</dbReference>
<dbReference type="GO" id="GO:0008353">
    <property type="term" value="F:RNA polymerase II CTD heptapeptide repeat kinase activity"/>
    <property type="evidence" value="ECO:0007669"/>
    <property type="project" value="TreeGrafter"/>
</dbReference>
<organism evidence="9 10">
    <name type="scientific">Carpinus fangiana</name>
    <dbReference type="NCBI Taxonomy" id="176857"/>
    <lineage>
        <taxon>Eukaryota</taxon>
        <taxon>Viridiplantae</taxon>
        <taxon>Streptophyta</taxon>
        <taxon>Embryophyta</taxon>
        <taxon>Tracheophyta</taxon>
        <taxon>Spermatophyta</taxon>
        <taxon>Magnoliopsida</taxon>
        <taxon>eudicotyledons</taxon>
        <taxon>Gunneridae</taxon>
        <taxon>Pentapetalae</taxon>
        <taxon>rosids</taxon>
        <taxon>fabids</taxon>
        <taxon>Fagales</taxon>
        <taxon>Betulaceae</taxon>
        <taxon>Carpinus</taxon>
    </lineage>
</organism>
<dbReference type="InterPro" id="IPR017441">
    <property type="entry name" value="Protein_kinase_ATP_BS"/>
</dbReference>
<keyword evidence="10" id="KW-1185">Reference proteome</keyword>
<dbReference type="PROSITE" id="PS00107">
    <property type="entry name" value="PROTEIN_KINASE_ATP"/>
    <property type="match status" value="1"/>
</dbReference>
<evidence type="ECO:0000256" key="6">
    <source>
        <dbReference type="PROSITE-ProRule" id="PRU10141"/>
    </source>
</evidence>
<keyword evidence="4" id="KW-0418">Kinase</keyword>
<evidence type="ECO:0000313" key="9">
    <source>
        <dbReference type="EMBL" id="KAE8100382.1"/>
    </source>
</evidence>
<dbReference type="PROSITE" id="PS00108">
    <property type="entry name" value="PROTEIN_KINASE_ST"/>
    <property type="match status" value="1"/>
</dbReference>
<dbReference type="InterPro" id="IPR000719">
    <property type="entry name" value="Prot_kinase_dom"/>
</dbReference>
<feature type="compositionally biased region" description="Basic residues" evidence="7">
    <location>
        <begin position="440"/>
        <end position="458"/>
    </location>
</feature>
<evidence type="ECO:0000256" key="1">
    <source>
        <dbReference type="ARBA" id="ARBA00006485"/>
    </source>
</evidence>
<dbReference type="FunFam" id="1.10.510.10:FF:000620">
    <property type="entry name" value="Putative serine/threonine-protein kinase"/>
    <property type="match status" value="1"/>
</dbReference>
<evidence type="ECO:0000313" key="10">
    <source>
        <dbReference type="Proteomes" id="UP000327013"/>
    </source>
</evidence>
<dbReference type="Pfam" id="PF00069">
    <property type="entry name" value="Pkinase"/>
    <property type="match status" value="1"/>
</dbReference>
<dbReference type="Gene3D" id="1.10.510.10">
    <property type="entry name" value="Transferase(Phosphotransferase) domain 1"/>
    <property type="match status" value="1"/>
</dbReference>
<dbReference type="InterPro" id="IPR050108">
    <property type="entry name" value="CDK"/>
</dbReference>
<sequence>MGVVQAKPLQSSSSRGFGKLKQENGYVGKGEFVADRRSTGQRDAHRESAGRHRPQSRKQNGGEGEGKLANMGKRVDVGGNGENVSQKTSVFKRIEEAELVDGWPKWLVDNVPREVLSGIVSKSAESYVMLCKVGQGTYSNVYKARDKDTKKIVALKKVRFDTSEPESVKFMAREIMMLQKLDHPNIIKLEGLATSRMQYSLYLVFDFMQTDLHTIISRPEGRLTEPQVKCYMHQLLSGLQHCHDRGILHRDIKGSNLLIDKDGMLKIADFGLANYYTPLHNRPLTNRVVTLWYRAPELLLGATDYGVGIDLWSAGCLLGEMFAGRPIMPGSTEVEQIHRIFKLCGTPSEEYWKKFKLSKKFRIPQFKPSLIETFRELPESSLGLLSTLLALEPAYRGCASLALQNVFFHATPLACNLSDLPVLHNKDDDLKDANEDKKYRNSRMKQRSRTVRERRKKNQLTAKPEEDSGSSTKDQEKTAKPEVQSQEPPGSTSSRTESPLFTTPSTSSASGAKLSSQTENSPFLLSPEVSSKQRLSPNTQDHPNADKNIMDLPPLPISRTRTSNYVKDNDMYRLNRIPRSASTRDFRKTRS</sequence>
<dbReference type="InterPro" id="IPR011009">
    <property type="entry name" value="Kinase-like_dom_sf"/>
</dbReference>
<dbReference type="SUPFAM" id="SSF56112">
    <property type="entry name" value="Protein kinase-like (PK-like)"/>
    <property type="match status" value="1"/>
</dbReference>
<evidence type="ECO:0000256" key="3">
    <source>
        <dbReference type="ARBA" id="ARBA00022741"/>
    </source>
</evidence>
<gene>
    <name evidence="9" type="ORF">FH972_018289</name>
</gene>
<accession>A0A5N6RLI1</accession>
<keyword evidence="2" id="KW-0808">Transferase</keyword>
<comment type="similarity">
    <text evidence="1">Belongs to the protein kinase superfamily. CMGC Ser/Thr protein kinase family. CDC2/CDKX subfamily.</text>
</comment>
<protein>
    <recommendedName>
        <fullName evidence="8">Protein kinase domain-containing protein</fullName>
    </recommendedName>
</protein>
<evidence type="ECO:0000259" key="8">
    <source>
        <dbReference type="PROSITE" id="PS50011"/>
    </source>
</evidence>
<feature type="region of interest" description="Disordered" evidence="7">
    <location>
        <begin position="424"/>
        <end position="571"/>
    </location>
</feature>
<dbReference type="SMART" id="SM00220">
    <property type="entry name" value="S_TKc"/>
    <property type="match status" value="1"/>
</dbReference>
<dbReference type="PANTHER" id="PTHR24056:SF425">
    <property type="entry name" value="PROTEIN KINASE DOMAIN-CONTAINING PROTEIN"/>
    <property type="match status" value="1"/>
</dbReference>
<dbReference type="FunFam" id="3.30.200.20:FF:000021">
    <property type="entry name" value="probable serine/threonine-protein kinase At1g54610"/>
    <property type="match status" value="1"/>
</dbReference>